<sequence>MASTKPLVLIIGGTGVQGMPVVKELAQDGAYNIRLITRHANSQHAQELVQLPGVARMRLSTPTVVLLAKNLKSIGDPIL</sequence>
<dbReference type="Pfam" id="PF08659">
    <property type="entry name" value="KR"/>
    <property type="match status" value="1"/>
</dbReference>
<name>A0A1D9PSK3_SCLS1</name>
<evidence type="ECO:0000313" key="3">
    <source>
        <dbReference type="Proteomes" id="UP000177798"/>
    </source>
</evidence>
<dbReference type="Gene3D" id="3.40.50.720">
    <property type="entry name" value="NAD(P)-binding Rossmann-like Domain"/>
    <property type="match status" value="1"/>
</dbReference>
<dbReference type="Proteomes" id="UP000177798">
    <property type="component" value="Chromosome 1"/>
</dbReference>
<dbReference type="SUPFAM" id="SSF51735">
    <property type="entry name" value="NAD(P)-binding Rossmann-fold domains"/>
    <property type="match status" value="1"/>
</dbReference>
<dbReference type="OrthoDB" id="300709at2759"/>
<gene>
    <name evidence="2" type="ORF">sscle_01g004750</name>
</gene>
<proteinExistence type="predicted"/>
<feature type="domain" description="Ketoreductase (KR)" evidence="1">
    <location>
        <begin position="8"/>
        <end position="49"/>
    </location>
</feature>
<dbReference type="InterPro" id="IPR036291">
    <property type="entry name" value="NAD(P)-bd_dom_sf"/>
</dbReference>
<reference evidence="3" key="1">
    <citation type="journal article" date="2017" name="Genome Biol. Evol.">
        <title>The complete genome sequence of the phytopathogenic fungus Sclerotinia sclerotiorum reveals insights into the genome architecture of broad host range pathogens.</title>
        <authorList>
            <person name="Derbyshire M."/>
            <person name="Denton-Giles M."/>
            <person name="Hegedus D."/>
            <person name="Seifbarghy S."/>
            <person name="Rollins J."/>
            <person name="van Kan J."/>
            <person name="Seidl M.F."/>
            <person name="Faino L."/>
            <person name="Mbengue M."/>
            <person name="Navaud O."/>
            <person name="Raffaele S."/>
            <person name="Hammond-Kosack K."/>
            <person name="Heard S."/>
            <person name="Oliver R."/>
        </authorList>
    </citation>
    <scope>NUCLEOTIDE SEQUENCE [LARGE SCALE GENOMIC DNA]</scope>
    <source>
        <strain evidence="3">ATCC 18683 / 1980 / Ss-1</strain>
    </source>
</reference>
<protein>
    <recommendedName>
        <fullName evidence="1">Ketoreductase (KR) domain-containing protein</fullName>
    </recommendedName>
</protein>
<evidence type="ECO:0000313" key="2">
    <source>
        <dbReference type="EMBL" id="APA05705.1"/>
    </source>
</evidence>
<dbReference type="EMBL" id="CP017814">
    <property type="protein sequence ID" value="APA05705.1"/>
    <property type="molecule type" value="Genomic_DNA"/>
</dbReference>
<accession>A0A1D9PSK3</accession>
<dbReference type="AlphaFoldDB" id="A0A1D9PSK3"/>
<evidence type="ECO:0000259" key="1">
    <source>
        <dbReference type="Pfam" id="PF08659"/>
    </source>
</evidence>
<dbReference type="InterPro" id="IPR013968">
    <property type="entry name" value="PKS_KR"/>
</dbReference>
<organism evidence="2 3">
    <name type="scientific">Sclerotinia sclerotiorum (strain ATCC 18683 / 1980 / Ss-1)</name>
    <name type="common">White mold</name>
    <name type="synonym">Whetzelinia sclerotiorum</name>
    <dbReference type="NCBI Taxonomy" id="665079"/>
    <lineage>
        <taxon>Eukaryota</taxon>
        <taxon>Fungi</taxon>
        <taxon>Dikarya</taxon>
        <taxon>Ascomycota</taxon>
        <taxon>Pezizomycotina</taxon>
        <taxon>Leotiomycetes</taxon>
        <taxon>Helotiales</taxon>
        <taxon>Sclerotiniaceae</taxon>
        <taxon>Sclerotinia</taxon>
    </lineage>
</organism>
<dbReference type="VEuPathDB" id="FungiDB:sscle_01g004750"/>